<dbReference type="PANTHER" id="PTHR42714">
    <property type="entry name" value="TRNA MODIFICATION GTPASE GTPBP3"/>
    <property type="match status" value="1"/>
</dbReference>
<evidence type="ECO:0000313" key="4">
    <source>
        <dbReference type="EMBL" id="EMS80163.1"/>
    </source>
</evidence>
<comment type="caution">
    <text evidence="4">The sequence shown here is derived from an EMBL/GenBank/DDBJ whole genome shotgun (WGS) entry which is preliminary data.</text>
</comment>
<dbReference type="EMBL" id="APJX01000008">
    <property type="protein sequence ID" value="EMS78477.1"/>
    <property type="molecule type" value="Genomic_DNA"/>
</dbReference>
<name>S0FYK0_9BACT</name>
<dbReference type="GO" id="GO:0005525">
    <property type="term" value="F:GTP binding"/>
    <property type="evidence" value="ECO:0007669"/>
    <property type="project" value="InterPro"/>
</dbReference>
<dbReference type="PATRIC" id="fig|1286635.3.peg.1872"/>
<evidence type="ECO:0000313" key="5">
    <source>
        <dbReference type="Proteomes" id="UP000014216"/>
    </source>
</evidence>
<dbReference type="PANTHER" id="PTHR42714:SF2">
    <property type="entry name" value="TRNA MODIFICATION GTPASE GTPBP3, MITOCHONDRIAL"/>
    <property type="match status" value="1"/>
</dbReference>
<keyword evidence="1" id="KW-1133">Transmembrane helix</keyword>
<evidence type="ECO:0000313" key="3">
    <source>
        <dbReference type="EMBL" id="EMS78477.1"/>
    </source>
</evidence>
<proteinExistence type="predicted"/>
<feature type="transmembrane region" description="Helical" evidence="1">
    <location>
        <begin position="48"/>
        <end position="68"/>
    </location>
</feature>
<dbReference type="GO" id="GO:0030488">
    <property type="term" value="P:tRNA methylation"/>
    <property type="evidence" value="ECO:0007669"/>
    <property type="project" value="TreeGrafter"/>
</dbReference>
<dbReference type="InterPro" id="IPR006073">
    <property type="entry name" value="GTP-bd"/>
</dbReference>
<accession>S0FYK0</accession>
<feature type="domain" description="G" evidence="2">
    <location>
        <begin position="284"/>
        <end position="403"/>
    </location>
</feature>
<keyword evidence="1" id="KW-0472">Membrane</keyword>
<keyword evidence="1" id="KW-0812">Transmembrane</keyword>
<dbReference type="EMBL" id="APJX01000003">
    <property type="protein sequence ID" value="EMS80163.1"/>
    <property type="molecule type" value="Genomic_DNA"/>
</dbReference>
<protein>
    <submittedName>
        <fullName evidence="4">50S ribosome-binding GTPase family protein</fullName>
    </submittedName>
    <submittedName>
        <fullName evidence="3">Putative GTPase</fullName>
    </submittedName>
</protein>
<evidence type="ECO:0000259" key="2">
    <source>
        <dbReference type="Pfam" id="PF01926"/>
    </source>
</evidence>
<sequence>MKHLLTRIKTAGRLSSAAMPLLAVALVLPVLILGIFGLIALIDYGYMLYFVALLAFCTLLVTALSWTLRRSSSGKLPLPEEGLVTASADWGDFDHQVWDRLNQEITQQLAENAQWGHLQTHALALIKTVAENYHDKGDRKELAFSIPELLMMVEEISRRYRLLLKTHVPFIENTRLSLLVQGYDNKEKLMSGYRAAKWAWNSYRIVRLASPLTAVLAEFRSQVVGKMMTRVSAEFQLKLKQALLQEAVSVAIDLYSGRFRVQAHHPAAQEQDSRNMAPPLAPLRICFVGQTGSGKSSIINALVDAMVAEVNPLPSTSATTVHQCRIDGMDMVHLVDLPGLDGKEKTTKHLLKEATRSDMIIWVLKANQPARSLDSDFKQHFDAFYLATARRSQKRPVIIGVLNQVDRLPPVQEWHPPYDLENPKTPKAKTIKAALTYNRDLLGLDELIPLAVAENQPPYHLDELKKRIDTSCQQGLQTQLNRRRIQTNGMGKIRDQAGRLYQSGRSLFAIIAADNGKQGKI</sequence>
<dbReference type="InterPro" id="IPR027417">
    <property type="entry name" value="P-loop_NTPase"/>
</dbReference>
<dbReference type="Gene3D" id="3.40.50.300">
    <property type="entry name" value="P-loop containing nucleotide triphosphate hydrolases"/>
    <property type="match status" value="1"/>
</dbReference>
<keyword evidence="5" id="KW-1185">Reference proteome</keyword>
<organism evidence="4 5">
    <name type="scientific">Desulfotignum phosphitoxidans DSM 13687</name>
    <dbReference type="NCBI Taxonomy" id="1286635"/>
    <lineage>
        <taxon>Bacteria</taxon>
        <taxon>Pseudomonadati</taxon>
        <taxon>Thermodesulfobacteriota</taxon>
        <taxon>Desulfobacteria</taxon>
        <taxon>Desulfobacterales</taxon>
        <taxon>Desulfobacteraceae</taxon>
        <taxon>Desulfotignum</taxon>
    </lineage>
</organism>
<reference evidence="4 5" key="1">
    <citation type="journal article" date="2013" name="Genome Announc.">
        <title>Draft Genome Sequence of Desulfotignum phosphitoxidans DSM 13687 Strain FiPS-3.</title>
        <authorList>
            <person name="Poehlein A."/>
            <person name="Daniel R."/>
            <person name="Simeonova D.D."/>
        </authorList>
    </citation>
    <scope>NUCLEOTIDE SEQUENCE [LARGE SCALE GENOMIC DNA]</scope>
    <source>
        <strain evidence="4 5">DSM 13687</strain>
    </source>
</reference>
<dbReference type="Pfam" id="PF01926">
    <property type="entry name" value="MMR_HSR1"/>
    <property type="match status" value="1"/>
</dbReference>
<dbReference type="AlphaFoldDB" id="S0FYK0"/>
<dbReference type="Proteomes" id="UP000014216">
    <property type="component" value="Unassembled WGS sequence"/>
</dbReference>
<gene>
    <name evidence="4" type="ORF">Dpo_3c03070</name>
    <name evidence="3" type="ORF">Dpo_8c01440</name>
</gene>
<dbReference type="RefSeq" id="WP_006965503.1">
    <property type="nucleotide sequence ID" value="NZ_APJX01000003.1"/>
</dbReference>
<dbReference type="GO" id="GO:0005829">
    <property type="term" value="C:cytosol"/>
    <property type="evidence" value="ECO:0007669"/>
    <property type="project" value="TreeGrafter"/>
</dbReference>
<feature type="transmembrane region" description="Helical" evidence="1">
    <location>
        <begin position="21"/>
        <end position="42"/>
    </location>
</feature>
<dbReference type="OrthoDB" id="9811338at2"/>
<dbReference type="GO" id="GO:0002098">
    <property type="term" value="P:tRNA wobble uridine modification"/>
    <property type="evidence" value="ECO:0007669"/>
    <property type="project" value="TreeGrafter"/>
</dbReference>
<dbReference type="CDD" id="cd00882">
    <property type="entry name" value="Ras_like_GTPase"/>
    <property type="match status" value="1"/>
</dbReference>
<evidence type="ECO:0000256" key="1">
    <source>
        <dbReference type="SAM" id="Phobius"/>
    </source>
</evidence>
<dbReference type="SUPFAM" id="SSF52540">
    <property type="entry name" value="P-loop containing nucleoside triphosphate hydrolases"/>
    <property type="match status" value="1"/>
</dbReference>